<keyword evidence="2" id="KW-0472">Membrane</keyword>
<dbReference type="AlphaFoldDB" id="A0A9N9CWE9"/>
<comment type="caution">
    <text evidence="3">The sequence shown here is derived from an EMBL/GenBank/DDBJ whole genome shotgun (WGS) entry which is preliminary data.</text>
</comment>
<dbReference type="Proteomes" id="UP000789759">
    <property type="component" value="Unassembled WGS sequence"/>
</dbReference>
<keyword evidence="4" id="KW-1185">Reference proteome</keyword>
<dbReference type="Gene3D" id="3.90.550.20">
    <property type="match status" value="1"/>
</dbReference>
<dbReference type="InterPro" id="IPR007577">
    <property type="entry name" value="GlycoTrfase_DXD_sugar-bd_CS"/>
</dbReference>
<dbReference type="PANTHER" id="PTHR46830:SF2">
    <property type="entry name" value="ALPHA-1,4-N-ACETYLGLUCOSAMINYLTRANSFERASE"/>
    <property type="match status" value="1"/>
</dbReference>
<accession>A0A9N9CWE9</accession>
<evidence type="ECO:0000313" key="4">
    <source>
        <dbReference type="Proteomes" id="UP000789759"/>
    </source>
</evidence>
<dbReference type="InterPro" id="IPR029044">
    <property type="entry name" value="Nucleotide-diphossugar_trans"/>
</dbReference>
<evidence type="ECO:0000256" key="2">
    <source>
        <dbReference type="SAM" id="Phobius"/>
    </source>
</evidence>
<sequence>MTFLQTNTKIWLIPFTLGVILFTVGYYVNNFIKPDYHYDSQSYYENFLAEGIKIKTLKIVNVKTKSDSRHYKINVLQHALLPGIGNCNCNCTVPNRTQKVPKILHYVYLNEDPNYLPFNFIHWLAFTSSIETIKPEKTYFHYIHEPKSYWYQLIKPKLSIMKTRIVTEIFGNPVNVIQHKSDIIRMEVLRDFGGIYLDNDIIVLQPFDDLLYNDFTMGIEDTWGQGLCDAVIISRPFAPFLTRWIQNYKDFNDHHWNYHSVQLPYQMSQEYVNDIQVLNKTAFFWPTWMDEHLDLAFNSTNYNFSNNYAYHMWSSASYGKYLKYMSPKSIKSEETSFNRAVRKFLNYLPKDFNEETFDIDGKNN</sequence>
<evidence type="ECO:0000256" key="1">
    <source>
        <dbReference type="ARBA" id="ARBA00009003"/>
    </source>
</evidence>
<keyword evidence="2" id="KW-1133">Transmembrane helix</keyword>
<reference evidence="3" key="1">
    <citation type="submission" date="2021-06" db="EMBL/GenBank/DDBJ databases">
        <authorList>
            <person name="Kallberg Y."/>
            <person name="Tangrot J."/>
            <person name="Rosling A."/>
        </authorList>
    </citation>
    <scope>NUCLEOTIDE SEQUENCE</scope>
    <source>
        <strain evidence="3">FL966</strain>
    </source>
</reference>
<dbReference type="PANTHER" id="PTHR46830">
    <property type="entry name" value="TRANSFERASE, PUTATIVE-RELATED"/>
    <property type="match status" value="1"/>
</dbReference>
<name>A0A9N9CWE9_9GLOM</name>
<dbReference type="SUPFAM" id="SSF53448">
    <property type="entry name" value="Nucleotide-diphospho-sugar transferases"/>
    <property type="match status" value="1"/>
</dbReference>
<keyword evidence="2" id="KW-0812">Transmembrane</keyword>
<comment type="similarity">
    <text evidence="1">Belongs to the glycosyltransferase 32 family.</text>
</comment>
<feature type="transmembrane region" description="Helical" evidence="2">
    <location>
        <begin position="12"/>
        <end position="28"/>
    </location>
</feature>
<evidence type="ECO:0000313" key="3">
    <source>
        <dbReference type="EMBL" id="CAG8616456.1"/>
    </source>
</evidence>
<proteinExistence type="inferred from homology"/>
<dbReference type="EMBL" id="CAJVQA010005255">
    <property type="protein sequence ID" value="CAG8616456.1"/>
    <property type="molecule type" value="Genomic_DNA"/>
</dbReference>
<protein>
    <submittedName>
        <fullName evidence="3">23393_t:CDS:1</fullName>
    </submittedName>
</protein>
<dbReference type="Pfam" id="PF04488">
    <property type="entry name" value="Gly_transf_sug"/>
    <property type="match status" value="1"/>
</dbReference>
<gene>
    <name evidence="3" type="ORF">CPELLU_LOCUS7704</name>
</gene>
<organism evidence="3 4">
    <name type="scientific">Cetraspora pellucida</name>
    <dbReference type="NCBI Taxonomy" id="1433469"/>
    <lineage>
        <taxon>Eukaryota</taxon>
        <taxon>Fungi</taxon>
        <taxon>Fungi incertae sedis</taxon>
        <taxon>Mucoromycota</taxon>
        <taxon>Glomeromycotina</taxon>
        <taxon>Glomeromycetes</taxon>
        <taxon>Diversisporales</taxon>
        <taxon>Gigasporaceae</taxon>
        <taxon>Cetraspora</taxon>
    </lineage>
</organism>
<dbReference type="OrthoDB" id="409543at2759"/>